<dbReference type="InterPro" id="IPR001452">
    <property type="entry name" value="SH3_domain"/>
</dbReference>
<dbReference type="SUPFAM" id="SSF50044">
    <property type="entry name" value="SH3-domain"/>
    <property type="match status" value="1"/>
</dbReference>
<dbReference type="RefSeq" id="XP_035665596.1">
    <property type="nucleotide sequence ID" value="XM_035809703.1"/>
</dbReference>
<evidence type="ECO:0000313" key="4">
    <source>
        <dbReference type="Proteomes" id="UP000001554"/>
    </source>
</evidence>
<keyword evidence="4" id="KW-1185">Reference proteome</keyword>
<dbReference type="GeneID" id="118408844"/>
<evidence type="ECO:0000313" key="5">
    <source>
        <dbReference type="RefSeq" id="XP_035665596.1"/>
    </source>
</evidence>
<dbReference type="KEGG" id="bfo:118408844"/>
<name>A0A9J7HU42_BRAFL</name>
<dbReference type="PROSITE" id="PS50002">
    <property type="entry name" value="SH3"/>
    <property type="match status" value="1"/>
</dbReference>
<dbReference type="AlphaFoldDB" id="A0A9J7HU42"/>
<protein>
    <submittedName>
        <fullName evidence="5">Uncharacterized protein LOC118408844</fullName>
    </submittedName>
</protein>
<keyword evidence="1 2" id="KW-0728">SH3 domain</keyword>
<dbReference type="Gene3D" id="2.30.30.40">
    <property type="entry name" value="SH3 Domains"/>
    <property type="match status" value="1"/>
</dbReference>
<dbReference type="InterPro" id="IPR036028">
    <property type="entry name" value="SH3-like_dom_sf"/>
</dbReference>
<sequence>MVQCLTVFVDARQIFRMFMAITQDTKRKMATKDTPSQSPGQQKRHTYVNIKPDGHAYVNVEPKSKSNREPKGVLFYAVTDYSPMQMHRQGIPLKAGDVVEVYSFDQDWCFVVSYPKSCSKPIEGWVPRHILREMGTHCCVPTSPGKLYRNRKHL</sequence>
<evidence type="ECO:0000256" key="2">
    <source>
        <dbReference type="PROSITE-ProRule" id="PRU00192"/>
    </source>
</evidence>
<dbReference type="Proteomes" id="UP000001554">
    <property type="component" value="Unplaced"/>
</dbReference>
<evidence type="ECO:0000259" key="3">
    <source>
        <dbReference type="PROSITE" id="PS50002"/>
    </source>
</evidence>
<organism evidence="4 5">
    <name type="scientific">Branchiostoma floridae</name>
    <name type="common">Florida lancelet</name>
    <name type="synonym">Amphioxus</name>
    <dbReference type="NCBI Taxonomy" id="7739"/>
    <lineage>
        <taxon>Eukaryota</taxon>
        <taxon>Metazoa</taxon>
        <taxon>Chordata</taxon>
        <taxon>Cephalochordata</taxon>
        <taxon>Leptocardii</taxon>
        <taxon>Amphioxiformes</taxon>
        <taxon>Branchiostomatidae</taxon>
        <taxon>Branchiostoma</taxon>
    </lineage>
</organism>
<gene>
    <name evidence="5" type="primary">LOC118408844</name>
</gene>
<proteinExistence type="predicted"/>
<evidence type="ECO:0000256" key="1">
    <source>
        <dbReference type="ARBA" id="ARBA00022443"/>
    </source>
</evidence>
<accession>A0A9J7HU42</accession>
<reference evidence="5" key="1">
    <citation type="submission" date="2025-08" db="UniProtKB">
        <authorList>
            <consortium name="RefSeq"/>
        </authorList>
    </citation>
    <scope>IDENTIFICATION</scope>
    <source>
        <strain evidence="5">S238N-H82</strain>
        <tissue evidence="5">Testes</tissue>
    </source>
</reference>
<feature type="domain" description="SH3" evidence="3">
    <location>
        <begin position="70"/>
        <end position="136"/>
    </location>
</feature>